<dbReference type="EMBL" id="JAESVN010000001">
    <property type="protein sequence ID" value="MBL4916023.1"/>
    <property type="molecule type" value="Genomic_DNA"/>
</dbReference>
<evidence type="ECO:0000256" key="3">
    <source>
        <dbReference type="ARBA" id="ARBA00022723"/>
    </source>
</evidence>
<reference evidence="9" key="1">
    <citation type="submission" date="2021-01" db="EMBL/GenBank/DDBJ databases">
        <title>Tabrizicola alba sp. nov. a motile alkaliphilic bacterium isolated from a soda lake.</title>
        <authorList>
            <person name="Szuroczki S."/>
            <person name="Abbaszade G."/>
            <person name="Schumann P."/>
            <person name="Toth E."/>
        </authorList>
    </citation>
    <scope>NUCLEOTIDE SEQUENCE</scope>
    <source>
        <strain evidence="9">DMG-N-6</strain>
    </source>
</reference>
<dbReference type="Gene3D" id="1.10.1370.10">
    <property type="entry name" value="Neurolysin, domain 3"/>
    <property type="match status" value="1"/>
</dbReference>
<protein>
    <submittedName>
        <fullName evidence="9">M3 family metallopeptidase</fullName>
    </submittedName>
</protein>
<dbReference type="PANTHER" id="PTHR43660">
    <property type="entry name" value="DIPEPTIDYL CARBOXYPEPTIDASE"/>
    <property type="match status" value="1"/>
</dbReference>
<dbReference type="Pfam" id="PF01432">
    <property type="entry name" value="Peptidase_M3"/>
    <property type="match status" value="1"/>
</dbReference>
<keyword evidence="5 7" id="KW-0862">Zinc</keyword>
<dbReference type="InterPro" id="IPR045090">
    <property type="entry name" value="Pept_M3A_M3B"/>
</dbReference>
<dbReference type="Gene3D" id="1.10.1370.40">
    <property type="match status" value="1"/>
</dbReference>
<feature type="domain" description="Peptidase M3A/M3B catalytic" evidence="8">
    <location>
        <begin position="226"/>
        <end position="667"/>
    </location>
</feature>
<keyword evidence="2 7" id="KW-0645">Protease</keyword>
<dbReference type="RefSeq" id="WP_202686678.1">
    <property type="nucleotide sequence ID" value="NZ_JAESVN010000001.1"/>
</dbReference>
<evidence type="ECO:0000256" key="5">
    <source>
        <dbReference type="ARBA" id="ARBA00022833"/>
    </source>
</evidence>
<organism evidence="9 10">
    <name type="scientific">Szabonella alba</name>
    <dbReference type="NCBI Taxonomy" id="2804194"/>
    <lineage>
        <taxon>Bacteria</taxon>
        <taxon>Pseudomonadati</taxon>
        <taxon>Pseudomonadota</taxon>
        <taxon>Alphaproteobacteria</taxon>
        <taxon>Rhodobacterales</taxon>
        <taxon>Paracoccaceae</taxon>
        <taxon>Szabonella</taxon>
    </lineage>
</organism>
<dbReference type="GO" id="GO:0004222">
    <property type="term" value="F:metalloendopeptidase activity"/>
    <property type="evidence" value="ECO:0007669"/>
    <property type="project" value="InterPro"/>
</dbReference>
<keyword evidence="3 7" id="KW-0479">Metal-binding</keyword>
<accession>A0A8K0XZG0</accession>
<comment type="similarity">
    <text evidence="1 7">Belongs to the peptidase M3 family.</text>
</comment>
<dbReference type="GO" id="GO:0006508">
    <property type="term" value="P:proteolysis"/>
    <property type="evidence" value="ECO:0007669"/>
    <property type="project" value="UniProtKB-KW"/>
</dbReference>
<evidence type="ECO:0000256" key="7">
    <source>
        <dbReference type="RuleBase" id="RU003435"/>
    </source>
</evidence>
<evidence type="ECO:0000313" key="10">
    <source>
        <dbReference type="Proteomes" id="UP000648908"/>
    </source>
</evidence>
<dbReference type="InterPro" id="IPR034005">
    <property type="entry name" value="M3A_DCP"/>
</dbReference>
<dbReference type="InterPro" id="IPR024079">
    <property type="entry name" value="MetalloPept_cat_dom_sf"/>
</dbReference>
<evidence type="ECO:0000256" key="4">
    <source>
        <dbReference type="ARBA" id="ARBA00022801"/>
    </source>
</evidence>
<gene>
    <name evidence="9" type="ORF">JL811_02210</name>
</gene>
<keyword evidence="10" id="KW-1185">Reference proteome</keyword>
<dbReference type="AlphaFoldDB" id="A0A8K0XZG0"/>
<sequence>MTNPLLSSWDAPFGLPPFDLIEDAHFAPAFDAALAEARTRIAAIAEDPAAPNFENTIAALEQASGLLDRVAGVFYNVAGADSTETREALQRDLAPKMSAYSSEITGNAALFARIETLWQDRAALDLDAEQARVLELYHRMFVRAGARLTGDEAARMKAVKSRLATLGTSFSQNLLAEERGWFMDVTEADLEGLPDFVTDAARAAGAERGRPGPAITLNRSLIVPFLQFSPRRDLRQRAYAAWVARGENGNDHDNRAIAAEILALRAERATLLGYADFASYKLETEMAGHPGAVRDLLMRVWKPARAAAGADAEILTAMMASEGINGPLEPWDWRYYAEKRRKAEHDLDEAALKPYLGLEAMLGAMFDCATRLFGLEFRPLDLALYHTDARAWEVTRQGRHVAVFIGDYFARSSKRSGAWCSAMRSQRKLGGDVRPVVVNVCNFAKGDPALLSWDDARTLFHEFGHALHQMLSDVTHEFISGTSVARDFVELPSQLYEHWLSVPEVLERHARHWKTGAPMPADLRERLLAAQTFDQGFSTVEYLASALVDLGFHEGPAPADPMARQAEILAALDMPRAIRMRHATPHFAHVFSGDGYSAGYYSYMWSEVMDADAFAAFEEAGDVFDPATAARLEKFILSAGGSREADALYREFRGRMPGVEPLLKGRGLVEPA</sequence>
<comment type="cofactor">
    <cofactor evidence="7">
        <name>Zn(2+)</name>
        <dbReference type="ChEBI" id="CHEBI:29105"/>
    </cofactor>
    <text evidence="7">Binds 1 zinc ion.</text>
</comment>
<dbReference type="Proteomes" id="UP000648908">
    <property type="component" value="Unassembled WGS sequence"/>
</dbReference>
<dbReference type="GO" id="GO:0004180">
    <property type="term" value="F:carboxypeptidase activity"/>
    <property type="evidence" value="ECO:0007669"/>
    <property type="project" value="TreeGrafter"/>
</dbReference>
<dbReference type="InterPro" id="IPR001567">
    <property type="entry name" value="Pept_M3A_M3B_dom"/>
</dbReference>
<dbReference type="CDD" id="cd06456">
    <property type="entry name" value="M3A_DCP"/>
    <property type="match status" value="1"/>
</dbReference>
<evidence type="ECO:0000256" key="6">
    <source>
        <dbReference type="ARBA" id="ARBA00023049"/>
    </source>
</evidence>
<dbReference type="GO" id="GO:0046872">
    <property type="term" value="F:metal ion binding"/>
    <property type="evidence" value="ECO:0007669"/>
    <property type="project" value="UniProtKB-UniRule"/>
</dbReference>
<evidence type="ECO:0000256" key="1">
    <source>
        <dbReference type="ARBA" id="ARBA00006040"/>
    </source>
</evidence>
<comment type="caution">
    <text evidence="9">The sequence shown here is derived from an EMBL/GenBank/DDBJ whole genome shotgun (WGS) entry which is preliminary data.</text>
</comment>
<evidence type="ECO:0000256" key="2">
    <source>
        <dbReference type="ARBA" id="ARBA00022670"/>
    </source>
</evidence>
<evidence type="ECO:0000259" key="8">
    <source>
        <dbReference type="Pfam" id="PF01432"/>
    </source>
</evidence>
<dbReference type="SUPFAM" id="SSF55486">
    <property type="entry name" value="Metalloproteases ('zincins'), catalytic domain"/>
    <property type="match status" value="1"/>
</dbReference>
<keyword evidence="4 7" id="KW-0378">Hydrolase</keyword>
<dbReference type="InterPro" id="IPR024077">
    <property type="entry name" value="Neurolysin/TOP_dom2"/>
</dbReference>
<dbReference type="GO" id="GO:0005829">
    <property type="term" value="C:cytosol"/>
    <property type="evidence" value="ECO:0007669"/>
    <property type="project" value="TreeGrafter"/>
</dbReference>
<name>A0A8K0XZG0_9RHOB</name>
<dbReference type="PANTHER" id="PTHR43660:SF1">
    <property type="entry name" value="DIPEPTIDYL CARBOXYPEPTIDASE"/>
    <property type="match status" value="1"/>
</dbReference>
<proteinExistence type="inferred from homology"/>
<dbReference type="Gene3D" id="3.40.390.10">
    <property type="entry name" value="Collagenase (Catalytic Domain)"/>
    <property type="match status" value="1"/>
</dbReference>
<keyword evidence="6 7" id="KW-0482">Metalloprotease</keyword>
<evidence type="ECO:0000313" key="9">
    <source>
        <dbReference type="EMBL" id="MBL4916023.1"/>
    </source>
</evidence>